<evidence type="ECO:0000313" key="4">
    <source>
        <dbReference type="Proteomes" id="UP001449657"/>
    </source>
</evidence>
<feature type="signal peptide" evidence="2">
    <location>
        <begin position="1"/>
        <end position="24"/>
    </location>
</feature>
<proteinExistence type="predicted"/>
<feature type="compositionally biased region" description="Low complexity" evidence="1">
    <location>
        <begin position="183"/>
        <end position="192"/>
    </location>
</feature>
<reference evidence="3 4" key="1">
    <citation type="submission" date="2024-03" db="EMBL/GenBank/DDBJ databases">
        <title>Chitinophaga caseinilytica sp. nov., a casein hydrolysing bacterium isolated from forest soil.</title>
        <authorList>
            <person name="Lee D.S."/>
            <person name="Han D.M."/>
            <person name="Baek J.H."/>
            <person name="Choi D.G."/>
            <person name="Jeon J.H."/>
            <person name="Jeon C.O."/>
        </authorList>
    </citation>
    <scope>NUCLEOTIDE SEQUENCE [LARGE SCALE GENOMIC DNA]</scope>
    <source>
        <strain evidence="3 4">KACC 19118</strain>
    </source>
</reference>
<keyword evidence="2" id="KW-0732">Signal</keyword>
<keyword evidence="4" id="KW-1185">Reference proteome</keyword>
<accession>A0ABZ2ZAM0</accession>
<organism evidence="3 4">
    <name type="scientific">Chitinophaga caseinilytica</name>
    <dbReference type="NCBI Taxonomy" id="2267521"/>
    <lineage>
        <taxon>Bacteria</taxon>
        <taxon>Pseudomonadati</taxon>
        <taxon>Bacteroidota</taxon>
        <taxon>Chitinophagia</taxon>
        <taxon>Chitinophagales</taxon>
        <taxon>Chitinophagaceae</taxon>
        <taxon>Chitinophaga</taxon>
    </lineage>
</organism>
<dbReference type="RefSeq" id="WP_341843459.1">
    <property type="nucleotide sequence ID" value="NZ_CP149792.1"/>
</dbReference>
<evidence type="ECO:0000313" key="3">
    <source>
        <dbReference type="EMBL" id="WZN48880.1"/>
    </source>
</evidence>
<feature type="region of interest" description="Disordered" evidence="1">
    <location>
        <begin position="164"/>
        <end position="294"/>
    </location>
</feature>
<dbReference type="Proteomes" id="UP001449657">
    <property type="component" value="Chromosome"/>
</dbReference>
<dbReference type="EMBL" id="CP150096">
    <property type="protein sequence ID" value="WZN48880.1"/>
    <property type="molecule type" value="Genomic_DNA"/>
</dbReference>
<feature type="chain" id="PRO_5046253004" evidence="2">
    <location>
        <begin position="25"/>
        <end position="294"/>
    </location>
</feature>
<protein>
    <submittedName>
        <fullName evidence="3">Uncharacterized protein</fullName>
    </submittedName>
</protein>
<evidence type="ECO:0000256" key="2">
    <source>
        <dbReference type="SAM" id="SignalP"/>
    </source>
</evidence>
<feature type="compositionally biased region" description="Basic and acidic residues" evidence="1">
    <location>
        <begin position="164"/>
        <end position="182"/>
    </location>
</feature>
<gene>
    <name evidence="3" type="ORF">WJU22_11925</name>
</gene>
<feature type="compositionally biased region" description="Low complexity" evidence="1">
    <location>
        <begin position="216"/>
        <end position="225"/>
    </location>
</feature>
<feature type="compositionally biased region" description="Basic and acidic residues" evidence="1">
    <location>
        <begin position="249"/>
        <end position="262"/>
    </location>
</feature>
<evidence type="ECO:0000256" key="1">
    <source>
        <dbReference type="SAM" id="MobiDB-lite"/>
    </source>
</evidence>
<sequence length="294" mass="36337">MKRIFLILAVMTAFTASTPSPASAQVNVSINLGIQPAWGPVGYDYAEYYYLPDIDIYYYIPTQTYIYFDFGRWVHTRYLPARYGYYDFYRGYKVVINQRDPWRFHNRYRREYSHYRNNYTQIVWRDRPGDRREWNDRWRNHPEERREWNSRPVQRRVDNDNRREWTRDNDRNNDRDNNRREWNQNNNNNNNRPAERREWNQNNNNNNRPAERREWNQNNNNNNNRPAERREWNQNNNRPERQVTPNRPAEQRREVTPNRPAERQWNNNNGNRGNDRRAEPGSRGHENSRGRERG</sequence>
<name>A0ABZ2ZAM0_9BACT</name>
<feature type="compositionally biased region" description="Basic and acidic residues" evidence="1">
    <location>
        <begin position="273"/>
        <end position="294"/>
    </location>
</feature>